<feature type="domain" description="PhoH-like protein" evidence="3">
    <location>
        <begin position="38"/>
        <end position="239"/>
    </location>
</feature>
<protein>
    <submittedName>
        <fullName evidence="4">PhoH</fullName>
    </submittedName>
</protein>
<dbReference type="EMBL" id="MK719710">
    <property type="protein sequence ID" value="QCQ59158.1"/>
    <property type="molecule type" value="Genomic_DNA"/>
</dbReference>
<reference evidence="4 5" key="1">
    <citation type="submission" date="2019-03" db="EMBL/GenBank/DDBJ databases">
        <title>Genomic and seasonal variations among aquatic phages infecting the Baltic Sea Gammaproteobacteria Rheinheimera sp. bal341.</title>
        <authorList>
            <person name="Nilsson E."/>
            <person name="Li K."/>
            <person name="Fridlund J."/>
            <person name="Sulcius S."/>
            <person name="Bunse C."/>
            <person name="Karlsson C.M.G."/>
            <person name="Lindh M."/>
            <person name="Lundin D."/>
            <person name="Pinhassi J."/>
            <person name="Holmfeldt K."/>
        </authorList>
    </citation>
    <scope>NUCLEOTIDE SEQUENCE [LARGE SCALE GENOMIC DNA]</scope>
</reference>
<dbReference type="SUPFAM" id="SSF52540">
    <property type="entry name" value="P-loop containing nucleoside triphosphate hydrolases"/>
    <property type="match status" value="1"/>
</dbReference>
<keyword evidence="1" id="KW-0547">Nucleotide-binding</keyword>
<dbReference type="PANTHER" id="PTHR30473:SF3">
    <property type="entry name" value="PROTEIN PHOH"/>
    <property type="match status" value="1"/>
</dbReference>
<evidence type="ECO:0000256" key="2">
    <source>
        <dbReference type="ARBA" id="ARBA00022840"/>
    </source>
</evidence>
<dbReference type="InterPro" id="IPR027417">
    <property type="entry name" value="P-loop_NTPase"/>
</dbReference>
<gene>
    <name evidence="4" type="ORF">Barba5S_gp080</name>
</gene>
<organism evidence="4 5">
    <name type="scientific">Rheinheimera phage Barba5S</name>
    <dbReference type="NCBI Taxonomy" id="2849599"/>
    <lineage>
        <taxon>Viruses</taxon>
        <taxon>Duplodnaviria</taxon>
        <taxon>Heunggongvirae</taxon>
        <taxon>Uroviricota</taxon>
        <taxon>Caudoviricetes</taxon>
        <taxon>Barbavirus</taxon>
        <taxon>Barbavirus barba5S</taxon>
    </lineage>
</organism>
<evidence type="ECO:0000256" key="1">
    <source>
        <dbReference type="ARBA" id="ARBA00022741"/>
    </source>
</evidence>
<dbReference type="PANTHER" id="PTHR30473">
    <property type="entry name" value="PROTEIN PHOH"/>
    <property type="match status" value="1"/>
</dbReference>
<sequence length="254" mass="28524">MKGVNNVPRTRKAKIMDGEQRIIKEKFLEERTQKITPIQAKNEFQKKVLRALATKQVIVISSPAGTGKSLLSMVAASDALMKGETKKIFLARPAVGMGNSLGMLKGTLREKYEPYLMPLIEVLTDRYGRGVYETALQSGNIELTPFEYLRGRNLSGWTIVDEIQCCSASELYSVLTRLTEDGKLILLGDKTQSDLQGQDGMSWLHTFVHRHNLYDTVEFIEGSSEDIVRSAFVKAIVQAKEKDTGVYTNDWNKE</sequence>
<dbReference type="GO" id="GO:0005524">
    <property type="term" value="F:ATP binding"/>
    <property type="evidence" value="ECO:0007669"/>
    <property type="project" value="UniProtKB-KW"/>
</dbReference>
<keyword evidence="2" id="KW-0067">ATP-binding</keyword>
<dbReference type="Gene3D" id="3.40.50.300">
    <property type="entry name" value="P-loop containing nucleotide triphosphate hydrolases"/>
    <property type="match status" value="1"/>
</dbReference>
<name>A0A4P8N0V1_9CAUD</name>
<keyword evidence="5" id="KW-1185">Reference proteome</keyword>
<dbReference type="Pfam" id="PF02562">
    <property type="entry name" value="PhoH"/>
    <property type="match status" value="1"/>
</dbReference>
<dbReference type="Proteomes" id="UP000300543">
    <property type="component" value="Segment"/>
</dbReference>
<evidence type="ECO:0000313" key="5">
    <source>
        <dbReference type="Proteomes" id="UP000300543"/>
    </source>
</evidence>
<proteinExistence type="predicted"/>
<evidence type="ECO:0000313" key="4">
    <source>
        <dbReference type="EMBL" id="QCQ59158.1"/>
    </source>
</evidence>
<evidence type="ECO:0000259" key="3">
    <source>
        <dbReference type="Pfam" id="PF02562"/>
    </source>
</evidence>
<dbReference type="InterPro" id="IPR051451">
    <property type="entry name" value="PhoH2-like"/>
</dbReference>
<accession>A0A4P8N0V1</accession>
<dbReference type="InterPro" id="IPR003714">
    <property type="entry name" value="PhoH"/>
</dbReference>